<feature type="compositionally biased region" description="Basic and acidic residues" evidence="1">
    <location>
        <begin position="426"/>
        <end position="440"/>
    </location>
</feature>
<feature type="compositionally biased region" description="Polar residues" evidence="1">
    <location>
        <begin position="285"/>
        <end position="298"/>
    </location>
</feature>
<feature type="compositionally biased region" description="Acidic residues" evidence="1">
    <location>
        <begin position="328"/>
        <end position="340"/>
    </location>
</feature>
<name>A0ABQ9FQU7_TEGGR</name>
<evidence type="ECO:0000256" key="1">
    <source>
        <dbReference type="SAM" id="MobiDB-lite"/>
    </source>
</evidence>
<feature type="compositionally biased region" description="Polar residues" evidence="1">
    <location>
        <begin position="408"/>
        <end position="423"/>
    </location>
</feature>
<feature type="compositionally biased region" description="Basic and acidic residues" evidence="1">
    <location>
        <begin position="538"/>
        <end position="566"/>
    </location>
</feature>
<gene>
    <name evidence="2" type="ORF">KUTeg_003181</name>
</gene>
<evidence type="ECO:0000313" key="2">
    <source>
        <dbReference type="EMBL" id="KAJ8318090.1"/>
    </source>
</evidence>
<feature type="region of interest" description="Disordered" evidence="1">
    <location>
        <begin position="320"/>
        <end position="342"/>
    </location>
</feature>
<feature type="compositionally biased region" description="Pro residues" evidence="1">
    <location>
        <begin position="392"/>
        <end position="401"/>
    </location>
</feature>
<evidence type="ECO:0000313" key="3">
    <source>
        <dbReference type="Proteomes" id="UP001217089"/>
    </source>
</evidence>
<dbReference type="Pfam" id="PF07093">
    <property type="entry name" value="SGT1"/>
    <property type="match status" value="1"/>
</dbReference>
<proteinExistence type="predicted"/>
<feature type="compositionally biased region" description="Acidic residues" evidence="1">
    <location>
        <begin position="357"/>
        <end position="377"/>
    </location>
</feature>
<feature type="region of interest" description="Disordered" evidence="1">
    <location>
        <begin position="281"/>
        <end position="300"/>
    </location>
</feature>
<feature type="region of interest" description="Disordered" evidence="1">
    <location>
        <begin position="357"/>
        <end position="471"/>
    </location>
</feature>
<accession>A0ABQ9FQU7</accession>
<dbReference type="PANTHER" id="PTHR13060:SF0">
    <property type="entry name" value="PROTEIN ECDYSONELESS HOMOLOG"/>
    <property type="match status" value="1"/>
</dbReference>
<feature type="compositionally biased region" description="Polar residues" evidence="1">
    <location>
        <begin position="567"/>
        <end position="578"/>
    </location>
</feature>
<dbReference type="InterPro" id="IPR010770">
    <property type="entry name" value="Ecd"/>
</dbReference>
<feature type="compositionally biased region" description="Polar residues" evidence="1">
    <location>
        <begin position="585"/>
        <end position="594"/>
    </location>
</feature>
<dbReference type="Proteomes" id="UP001217089">
    <property type="component" value="Unassembled WGS sequence"/>
</dbReference>
<reference evidence="2 3" key="1">
    <citation type="submission" date="2022-12" db="EMBL/GenBank/DDBJ databases">
        <title>Chromosome-level genome of Tegillarca granosa.</title>
        <authorList>
            <person name="Kim J."/>
        </authorList>
    </citation>
    <scope>NUCLEOTIDE SEQUENCE [LARGE SCALE GENOMIC DNA]</scope>
    <source>
        <strain evidence="2">Teg-2019</strain>
        <tissue evidence="2">Adductor muscle</tissue>
    </source>
</reference>
<organism evidence="2 3">
    <name type="scientific">Tegillarca granosa</name>
    <name type="common">Malaysian cockle</name>
    <name type="synonym">Anadara granosa</name>
    <dbReference type="NCBI Taxonomy" id="220873"/>
    <lineage>
        <taxon>Eukaryota</taxon>
        <taxon>Metazoa</taxon>
        <taxon>Spiralia</taxon>
        <taxon>Lophotrochozoa</taxon>
        <taxon>Mollusca</taxon>
        <taxon>Bivalvia</taxon>
        <taxon>Autobranchia</taxon>
        <taxon>Pteriomorphia</taxon>
        <taxon>Arcoida</taxon>
        <taxon>Arcoidea</taxon>
        <taxon>Arcidae</taxon>
        <taxon>Tegillarca</taxon>
    </lineage>
</organism>
<sequence>MLKSPSCLEEHHVLMTGVNCVRNCSRSTLAGSQIQDILRNRINGYPAKIQENTHYAHCYIPANLAAIIEQKPSLVAKGVQSFYYRDPVDLKCCRTMQYFRPGTRVISRVKFTRCLYAQLMQQNFQPDKRSGWVLPSKLNPKYKAHDLGMKLAHGFEILCAKCASNRSFAGNTKQNTFSTSDVRWNRYVTALKEKGYFKGEIEGSVLYQQLLNSAEEFYKSQLHMEENEISQSPGAEILDMLDKVEYDIEERRKNEALLPPPDDDSWLELTPDGLEKILQAKSGPTIDNGQMPSTNGNLSEDRFDLSKVADSMQSFVNKVSGLDGAEFPGEDEDEDDDDIQFDSTGFISSMQKMFEFEDNDDASSSDMSEYDWNDSDDENRPKQLSVRKHVIKPPPRPPPPKVKSKKPTNQQSENSNGSANQPSVKDYMDIMDRELAKTDVGKSFANGGSSNGTADKPKRKPSRNIDDEDDDFVPVNVDLNVVQNMLQSLGAQEGLPGPASNILNSMGIKLPPDADKLADTNGVSESKISPDLGNKSSQDSRRSSQDSRRSSQDSRRGSQDSRRASDAESQGNKNSRSGSLKDKTVSNSPKSGSENGPPRPPPRRPKPVQRQMSKETNV</sequence>
<feature type="region of interest" description="Disordered" evidence="1">
    <location>
        <begin position="491"/>
        <end position="618"/>
    </location>
</feature>
<comment type="caution">
    <text evidence="2">The sequence shown here is derived from an EMBL/GenBank/DDBJ whole genome shotgun (WGS) entry which is preliminary data.</text>
</comment>
<dbReference type="PANTHER" id="PTHR13060">
    <property type="entry name" value="SGT1 PROTEIN HSGT1 SUPPRESSOR OF GCR2"/>
    <property type="match status" value="1"/>
</dbReference>
<dbReference type="EMBL" id="JARBDR010000214">
    <property type="protein sequence ID" value="KAJ8318090.1"/>
    <property type="molecule type" value="Genomic_DNA"/>
</dbReference>
<protein>
    <submittedName>
        <fullName evidence="2">Uncharacterized protein</fullName>
    </submittedName>
</protein>
<keyword evidence="3" id="KW-1185">Reference proteome</keyword>